<comment type="similarity">
    <text evidence="1">Belongs to the oxygen-dependent FAD-linked oxidoreductase family.</text>
</comment>
<evidence type="ECO:0000256" key="2">
    <source>
        <dbReference type="ARBA" id="ARBA00022630"/>
    </source>
</evidence>
<dbReference type="Gene3D" id="3.30.465.10">
    <property type="match status" value="1"/>
</dbReference>
<dbReference type="PROSITE" id="PS51387">
    <property type="entry name" value="FAD_PCMH"/>
    <property type="match status" value="1"/>
</dbReference>
<protein>
    <submittedName>
        <fullName evidence="6">Oxidoreductase</fullName>
    </submittedName>
</protein>
<reference evidence="6" key="1">
    <citation type="submission" date="2023-06" db="EMBL/GenBank/DDBJ databases">
        <title>Genome-scale phylogeny and comparative genomics of the fungal order Sordariales.</title>
        <authorList>
            <consortium name="Lawrence Berkeley National Laboratory"/>
            <person name="Hensen N."/>
            <person name="Bonometti L."/>
            <person name="Westerberg I."/>
            <person name="Brannstrom I.O."/>
            <person name="Guillou S."/>
            <person name="Cros-Aarteil S."/>
            <person name="Calhoun S."/>
            <person name="Haridas S."/>
            <person name="Kuo A."/>
            <person name="Mondo S."/>
            <person name="Pangilinan J."/>
            <person name="Riley R."/>
            <person name="Labutti K."/>
            <person name="Andreopoulos B."/>
            <person name="Lipzen A."/>
            <person name="Chen C."/>
            <person name="Yanf M."/>
            <person name="Daum C."/>
            <person name="Ng V."/>
            <person name="Clum A."/>
            <person name="Steindorff A."/>
            <person name="Ohm R."/>
            <person name="Martin F."/>
            <person name="Silar P."/>
            <person name="Natvig D."/>
            <person name="Lalanne C."/>
            <person name="Gautier V."/>
            <person name="Ament-Velasquez S.L."/>
            <person name="Kruys A."/>
            <person name="Hutchinson M.I."/>
            <person name="Powell A.J."/>
            <person name="Barry K."/>
            <person name="Miller A.N."/>
            <person name="Grigoriev I.V."/>
            <person name="Debuchy R."/>
            <person name="Gladieux P."/>
            <person name="Thoren M.H."/>
            <person name="Johannesson H."/>
        </authorList>
    </citation>
    <scope>NUCLEOTIDE SEQUENCE</scope>
    <source>
        <strain evidence="6">CBS 606.72</strain>
    </source>
</reference>
<dbReference type="Pfam" id="PF01565">
    <property type="entry name" value="FAD_binding_4"/>
    <property type="match status" value="1"/>
</dbReference>
<accession>A0AA40CE19</accession>
<gene>
    <name evidence="6" type="ORF">B0T14DRAFT_492072</name>
</gene>
<evidence type="ECO:0000256" key="4">
    <source>
        <dbReference type="ARBA" id="ARBA00023002"/>
    </source>
</evidence>
<dbReference type="PANTHER" id="PTHR42973:SF22">
    <property type="entry name" value="FAD-BINDING PCMH-TYPE DOMAIN-CONTAINING PROTEIN-RELATED"/>
    <property type="match status" value="1"/>
</dbReference>
<dbReference type="InterPro" id="IPR006094">
    <property type="entry name" value="Oxid_FAD_bind_N"/>
</dbReference>
<dbReference type="SUPFAM" id="SSF56176">
    <property type="entry name" value="FAD-binding/transporter-associated domain-like"/>
    <property type="match status" value="1"/>
</dbReference>
<dbReference type="PANTHER" id="PTHR42973">
    <property type="entry name" value="BINDING OXIDOREDUCTASE, PUTATIVE (AFU_ORTHOLOGUE AFUA_1G17690)-RELATED"/>
    <property type="match status" value="1"/>
</dbReference>
<keyword evidence="7" id="KW-1185">Reference proteome</keyword>
<dbReference type="GO" id="GO:0071949">
    <property type="term" value="F:FAD binding"/>
    <property type="evidence" value="ECO:0007669"/>
    <property type="project" value="InterPro"/>
</dbReference>
<dbReference type="GO" id="GO:0016491">
    <property type="term" value="F:oxidoreductase activity"/>
    <property type="evidence" value="ECO:0007669"/>
    <property type="project" value="UniProtKB-KW"/>
</dbReference>
<dbReference type="InterPro" id="IPR016166">
    <property type="entry name" value="FAD-bd_PCMH"/>
</dbReference>
<name>A0AA40CE19_9PEZI</name>
<sequence>MEQIVIASNITEAQSLGSGACCLALLSSLGPKVSFPGSQAYNSSQSSYFAAQQSEVAPLCVVSPTTTEDVSEVIKALVGTLGSLGNPEERATCRFAVRSGGHSTVPGSVNSDGGVTVDLRALDGVEVSEDKKTARIGVGARWGAVYQYLEEFGLAVAGGRVSDVGVGGLTLGGGISFFSPRYGWACDSVANFEVVLADGSVVNANEEENRDLLVALRGGSGNFGIVTRVDMRTFEQGEFRGGAGFYTTEAIKEHLAAFEETTQPETYDEHLSLIFSFGYAFGQGSFIFQNMVYTKPELKPAGYAKLDAIPALQSTVRLDKMSNFAAEMNAFNPYGDRQHWLQTTFQSTPAMHNASYTRWDAAKAALENVEGIVVSLSLQPVPPSFYKNKRSTGNSLGLGDRKGTLIIANLSISWKNKKDDELVYKTARAMIEGIQEDAEKVGAEDKYLYLNYVGAWQDPIASYGSETDKMLREVKKRVDPNGVFSQGSCSGFKLAA</sequence>
<dbReference type="EMBL" id="JAULSU010000001">
    <property type="protein sequence ID" value="KAK0634024.1"/>
    <property type="molecule type" value="Genomic_DNA"/>
</dbReference>
<evidence type="ECO:0000256" key="1">
    <source>
        <dbReference type="ARBA" id="ARBA00005466"/>
    </source>
</evidence>
<dbReference type="InterPro" id="IPR036318">
    <property type="entry name" value="FAD-bd_PCMH-like_sf"/>
</dbReference>
<evidence type="ECO:0000313" key="6">
    <source>
        <dbReference type="EMBL" id="KAK0634024.1"/>
    </source>
</evidence>
<evidence type="ECO:0000256" key="3">
    <source>
        <dbReference type="ARBA" id="ARBA00022827"/>
    </source>
</evidence>
<keyword evidence="4" id="KW-0560">Oxidoreductase</keyword>
<evidence type="ECO:0000259" key="5">
    <source>
        <dbReference type="PROSITE" id="PS51387"/>
    </source>
</evidence>
<dbReference type="AlphaFoldDB" id="A0AA40CE19"/>
<organism evidence="6 7">
    <name type="scientific">Immersiella caudata</name>
    <dbReference type="NCBI Taxonomy" id="314043"/>
    <lineage>
        <taxon>Eukaryota</taxon>
        <taxon>Fungi</taxon>
        <taxon>Dikarya</taxon>
        <taxon>Ascomycota</taxon>
        <taxon>Pezizomycotina</taxon>
        <taxon>Sordariomycetes</taxon>
        <taxon>Sordariomycetidae</taxon>
        <taxon>Sordariales</taxon>
        <taxon>Lasiosphaeriaceae</taxon>
        <taxon>Immersiella</taxon>
    </lineage>
</organism>
<feature type="domain" description="FAD-binding PCMH-type" evidence="5">
    <location>
        <begin position="54"/>
        <end position="236"/>
    </location>
</feature>
<dbReference type="InterPro" id="IPR016169">
    <property type="entry name" value="FAD-bd_PCMH_sub2"/>
</dbReference>
<keyword evidence="3" id="KW-0274">FAD</keyword>
<proteinExistence type="inferred from homology"/>
<evidence type="ECO:0000313" key="7">
    <source>
        <dbReference type="Proteomes" id="UP001175000"/>
    </source>
</evidence>
<dbReference type="InterPro" id="IPR050416">
    <property type="entry name" value="FAD-linked_Oxidoreductase"/>
</dbReference>
<dbReference type="Proteomes" id="UP001175000">
    <property type="component" value="Unassembled WGS sequence"/>
</dbReference>
<comment type="caution">
    <text evidence="6">The sequence shown here is derived from an EMBL/GenBank/DDBJ whole genome shotgun (WGS) entry which is preliminary data.</text>
</comment>
<keyword evidence="2" id="KW-0285">Flavoprotein</keyword>